<reference evidence="2 3" key="1">
    <citation type="submission" date="2016-10" db="EMBL/GenBank/DDBJ databases">
        <authorList>
            <person name="de Groot N.N."/>
        </authorList>
    </citation>
    <scope>NUCLEOTIDE SEQUENCE [LARGE SCALE GENOMIC DNA]</scope>
    <source>
        <strain evidence="3">E92,LMG 26720,CCM 7988</strain>
    </source>
</reference>
<keyword evidence="1" id="KW-0472">Membrane</keyword>
<feature type="transmembrane region" description="Helical" evidence="1">
    <location>
        <begin position="201"/>
        <end position="219"/>
    </location>
</feature>
<keyword evidence="1" id="KW-1133">Transmembrane helix</keyword>
<dbReference type="Proteomes" id="UP000199306">
    <property type="component" value="Unassembled WGS sequence"/>
</dbReference>
<feature type="transmembrane region" description="Helical" evidence="1">
    <location>
        <begin position="175"/>
        <end position="192"/>
    </location>
</feature>
<evidence type="ECO:0000313" key="3">
    <source>
        <dbReference type="Proteomes" id="UP000199306"/>
    </source>
</evidence>
<feature type="transmembrane region" description="Helical" evidence="1">
    <location>
        <begin position="46"/>
        <end position="66"/>
    </location>
</feature>
<organism evidence="2 3">
    <name type="scientific">Pseudarcicella hirudinis</name>
    <dbReference type="NCBI Taxonomy" id="1079859"/>
    <lineage>
        <taxon>Bacteria</taxon>
        <taxon>Pseudomonadati</taxon>
        <taxon>Bacteroidota</taxon>
        <taxon>Cytophagia</taxon>
        <taxon>Cytophagales</taxon>
        <taxon>Flectobacillaceae</taxon>
        <taxon>Pseudarcicella</taxon>
    </lineage>
</organism>
<feature type="transmembrane region" description="Helical" evidence="1">
    <location>
        <begin position="116"/>
        <end position="134"/>
    </location>
</feature>
<gene>
    <name evidence="2" type="ORF">SAMN04515674_104105</name>
</gene>
<dbReference type="AlphaFoldDB" id="A0A1I5RJA0"/>
<name>A0A1I5RJA0_9BACT</name>
<proteinExistence type="predicted"/>
<sequence>MNNQAVKKIRFEKSAIFYVPLIIFILGGFWRGYFSRFFNWEQFSKITFYTHFHFLMVSLWVVLLIIQPILIRQKKVAIHKKLGRISYILMPLIFVSVLLLFHSRHKPNGEGVDLDFFIPLKDLIIMGIAYFIAIKYRKRFDIHARAMIATGIPFIEPALSRLMSHNFPTLGLTNYFITCGVMHLLLIVLIILERKQKSARWVFPLIWGIYLVFHFIAIFDVHIPGLKSLANWFLSLPLT</sequence>
<keyword evidence="1" id="KW-0812">Transmembrane</keyword>
<evidence type="ECO:0000256" key="1">
    <source>
        <dbReference type="SAM" id="Phobius"/>
    </source>
</evidence>
<dbReference type="EMBL" id="FOXH01000004">
    <property type="protein sequence ID" value="SFP58593.1"/>
    <property type="molecule type" value="Genomic_DNA"/>
</dbReference>
<keyword evidence="3" id="KW-1185">Reference proteome</keyword>
<accession>A0A1I5RJA0</accession>
<feature type="transmembrane region" description="Helical" evidence="1">
    <location>
        <begin position="15"/>
        <end position="34"/>
    </location>
</feature>
<dbReference type="OrthoDB" id="822156at2"/>
<evidence type="ECO:0000313" key="2">
    <source>
        <dbReference type="EMBL" id="SFP58593.1"/>
    </source>
</evidence>
<protein>
    <submittedName>
        <fullName evidence="2">Uncharacterized protein</fullName>
    </submittedName>
</protein>
<feature type="transmembrane region" description="Helical" evidence="1">
    <location>
        <begin position="87"/>
        <end position="104"/>
    </location>
</feature>
<dbReference type="RefSeq" id="WP_143095183.1">
    <property type="nucleotide sequence ID" value="NZ_FOXH01000004.1"/>
</dbReference>
<feature type="transmembrane region" description="Helical" evidence="1">
    <location>
        <begin position="146"/>
        <end position="163"/>
    </location>
</feature>